<keyword evidence="4" id="KW-1185">Reference proteome</keyword>
<dbReference type="PROSITE" id="PS00636">
    <property type="entry name" value="DNAJ_1"/>
    <property type="match status" value="1"/>
</dbReference>
<dbReference type="GeneID" id="54560395"/>
<dbReference type="InterPro" id="IPR018253">
    <property type="entry name" value="DnaJ_domain_CS"/>
</dbReference>
<evidence type="ECO:0000313" key="3">
    <source>
        <dbReference type="EMBL" id="KAF2165339.1"/>
    </source>
</evidence>
<dbReference type="SMART" id="SM00271">
    <property type="entry name" value="DnaJ"/>
    <property type="match status" value="1"/>
</dbReference>
<dbReference type="AlphaFoldDB" id="A0A6A6CI23"/>
<dbReference type="Pfam" id="PF23302">
    <property type="entry name" value="HTH_DNAJC9"/>
    <property type="match status" value="1"/>
</dbReference>
<feature type="compositionally biased region" description="Basic and acidic residues" evidence="1">
    <location>
        <begin position="185"/>
        <end position="198"/>
    </location>
</feature>
<dbReference type="InterPro" id="IPR052594">
    <property type="entry name" value="J_domain-containing_protein"/>
</dbReference>
<dbReference type="EMBL" id="ML993600">
    <property type="protein sequence ID" value="KAF2165339.1"/>
    <property type="molecule type" value="Genomic_DNA"/>
</dbReference>
<dbReference type="GO" id="GO:0005737">
    <property type="term" value="C:cytoplasm"/>
    <property type="evidence" value="ECO:0007669"/>
    <property type="project" value="TreeGrafter"/>
</dbReference>
<dbReference type="PANTHER" id="PTHR44144">
    <property type="entry name" value="DNAJ HOMOLOG SUBFAMILY C MEMBER 9"/>
    <property type="match status" value="1"/>
</dbReference>
<feature type="region of interest" description="Disordered" evidence="1">
    <location>
        <begin position="185"/>
        <end position="309"/>
    </location>
</feature>
<dbReference type="PROSITE" id="PS50076">
    <property type="entry name" value="DNAJ_2"/>
    <property type="match status" value="1"/>
</dbReference>
<reference evidence="3" key="1">
    <citation type="journal article" date="2020" name="Stud. Mycol.">
        <title>101 Dothideomycetes genomes: a test case for predicting lifestyles and emergence of pathogens.</title>
        <authorList>
            <person name="Haridas S."/>
            <person name="Albert R."/>
            <person name="Binder M."/>
            <person name="Bloem J."/>
            <person name="Labutti K."/>
            <person name="Salamov A."/>
            <person name="Andreopoulos B."/>
            <person name="Baker S."/>
            <person name="Barry K."/>
            <person name="Bills G."/>
            <person name="Bluhm B."/>
            <person name="Cannon C."/>
            <person name="Castanera R."/>
            <person name="Culley D."/>
            <person name="Daum C."/>
            <person name="Ezra D."/>
            <person name="Gonzalez J."/>
            <person name="Henrissat B."/>
            <person name="Kuo A."/>
            <person name="Liang C."/>
            <person name="Lipzen A."/>
            <person name="Lutzoni F."/>
            <person name="Magnuson J."/>
            <person name="Mondo S."/>
            <person name="Nolan M."/>
            <person name="Ohm R."/>
            <person name="Pangilinan J."/>
            <person name="Park H.-J."/>
            <person name="Ramirez L."/>
            <person name="Alfaro M."/>
            <person name="Sun H."/>
            <person name="Tritt A."/>
            <person name="Yoshinaga Y."/>
            <person name="Zwiers L.-H."/>
            <person name="Turgeon B."/>
            <person name="Goodwin S."/>
            <person name="Spatafora J."/>
            <person name="Crous P."/>
            <person name="Grigoriev I."/>
        </authorList>
    </citation>
    <scope>NUCLEOTIDE SEQUENCE</scope>
    <source>
        <strain evidence="3">ATCC 36951</strain>
    </source>
</reference>
<dbReference type="InterPro" id="IPR001623">
    <property type="entry name" value="DnaJ_domain"/>
</dbReference>
<dbReference type="PRINTS" id="PR00625">
    <property type="entry name" value="JDOMAIN"/>
</dbReference>
<accession>A0A6A6CI23</accession>
<evidence type="ECO:0000256" key="1">
    <source>
        <dbReference type="SAM" id="MobiDB-lite"/>
    </source>
</evidence>
<protein>
    <recommendedName>
        <fullName evidence="2">J domain-containing protein</fullName>
    </recommendedName>
</protein>
<organism evidence="3 4">
    <name type="scientific">Zasmidium cellare ATCC 36951</name>
    <dbReference type="NCBI Taxonomy" id="1080233"/>
    <lineage>
        <taxon>Eukaryota</taxon>
        <taxon>Fungi</taxon>
        <taxon>Dikarya</taxon>
        <taxon>Ascomycota</taxon>
        <taxon>Pezizomycotina</taxon>
        <taxon>Dothideomycetes</taxon>
        <taxon>Dothideomycetidae</taxon>
        <taxon>Mycosphaerellales</taxon>
        <taxon>Mycosphaerellaceae</taxon>
        <taxon>Zasmidium</taxon>
    </lineage>
</organism>
<feature type="domain" description="J" evidence="2">
    <location>
        <begin position="21"/>
        <end position="88"/>
    </location>
</feature>
<dbReference type="FunFam" id="1.10.287.110:FF:000110">
    <property type="entry name" value="DnaJ domain protein (AFU_orthologue AFUA_2G13210)"/>
    <property type="match status" value="1"/>
</dbReference>
<dbReference type="Pfam" id="PF00226">
    <property type="entry name" value="DnaJ"/>
    <property type="match status" value="1"/>
</dbReference>
<dbReference type="OrthoDB" id="110024at2759"/>
<dbReference type="GO" id="GO:0031072">
    <property type="term" value="F:heat shock protein binding"/>
    <property type="evidence" value="ECO:0007669"/>
    <property type="project" value="TreeGrafter"/>
</dbReference>
<dbReference type="RefSeq" id="XP_033666228.1">
    <property type="nucleotide sequence ID" value="XM_033807123.1"/>
</dbReference>
<feature type="region of interest" description="Disordered" evidence="1">
    <location>
        <begin position="1"/>
        <end position="24"/>
    </location>
</feature>
<feature type="compositionally biased region" description="Basic and acidic residues" evidence="1">
    <location>
        <begin position="206"/>
        <end position="217"/>
    </location>
</feature>
<dbReference type="PANTHER" id="PTHR44144:SF1">
    <property type="entry name" value="DNAJ HOMOLOG SUBFAMILY C MEMBER 9"/>
    <property type="match status" value="1"/>
</dbReference>
<dbReference type="InterPro" id="IPR036869">
    <property type="entry name" value="J_dom_sf"/>
</dbReference>
<dbReference type="SUPFAM" id="SSF46565">
    <property type="entry name" value="Chaperone J-domain"/>
    <property type="match status" value="1"/>
</dbReference>
<evidence type="ECO:0000259" key="2">
    <source>
        <dbReference type="PROSITE" id="PS50076"/>
    </source>
</evidence>
<gene>
    <name evidence="3" type="ORF">M409DRAFT_24188</name>
</gene>
<sequence length="309" mass="35231">MPKRSRDEEELDAGEAPTEINPYQVLGLEASASQDEVKKAYRKAALKHHPDKASPEDKEAAHAKFQEVAFAFAILSDERRRKRYDTTGRTEESLDLDDDDFDWTTFFREQFRDVVTEEKINKFSDEYKGSDEERQAVLDAYTRTQGKMEKLYTIVMLSDMVDDEERFRAIIDEAVADGEVEDFKNYNGEKESVREKRLERARKRKEKEAKEADKASQEIEEEKSKKKGKKANGDAGGMGDLAALIQQRQQGRAESFFDRLENKYAPKGKKGKKAAPVDEPPEEAFAANRKNTGNGDAVEGARKSKRAKK</sequence>
<name>A0A6A6CI23_ZASCE</name>
<feature type="compositionally biased region" description="Basic and acidic residues" evidence="1">
    <location>
        <begin position="255"/>
        <end position="264"/>
    </location>
</feature>
<dbReference type="InterPro" id="IPR056453">
    <property type="entry name" value="HTH_DNAJC9"/>
</dbReference>
<dbReference type="CDD" id="cd06257">
    <property type="entry name" value="DnaJ"/>
    <property type="match status" value="1"/>
</dbReference>
<evidence type="ECO:0000313" key="4">
    <source>
        <dbReference type="Proteomes" id="UP000799537"/>
    </source>
</evidence>
<proteinExistence type="predicted"/>
<dbReference type="GO" id="GO:0005634">
    <property type="term" value="C:nucleus"/>
    <property type="evidence" value="ECO:0007669"/>
    <property type="project" value="TreeGrafter"/>
</dbReference>
<dbReference type="Gene3D" id="1.10.287.110">
    <property type="entry name" value="DnaJ domain"/>
    <property type="match status" value="1"/>
</dbReference>
<dbReference type="Proteomes" id="UP000799537">
    <property type="component" value="Unassembled WGS sequence"/>
</dbReference>